<feature type="domain" description="HTH lysR-type" evidence="6">
    <location>
        <begin position="43"/>
        <end position="100"/>
    </location>
</feature>
<comment type="similarity">
    <text evidence="1">Belongs to the LysR transcriptional regulatory family.</text>
</comment>
<dbReference type="Pfam" id="PF00126">
    <property type="entry name" value="HTH_1"/>
    <property type="match status" value="1"/>
</dbReference>
<dbReference type="PROSITE" id="PS50931">
    <property type="entry name" value="HTH_LYSR"/>
    <property type="match status" value="1"/>
</dbReference>
<dbReference type="GO" id="GO:0006351">
    <property type="term" value="P:DNA-templated transcription"/>
    <property type="evidence" value="ECO:0007669"/>
    <property type="project" value="TreeGrafter"/>
</dbReference>
<dbReference type="Proteomes" id="UP000288587">
    <property type="component" value="Unassembled WGS sequence"/>
</dbReference>
<dbReference type="InterPro" id="IPR036390">
    <property type="entry name" value="WH_DNA-bd_sf"/>
</dbReference>
<dbReference type="OrthoDB" id="9072091at2"/>
<dbReference type="PANTHER" id="PTHR30537:SF3">
    <property type="entry name" value="TRANSCRIPTIONAL REGULATORY PROTEIN"/>
    <property type="match status" value="1"/>
</dbReference>
<dbReference type="InterPro" id="IPR005119">
    <property type="entry name" value="LysR_subst-bd"/>
</dbReference>
<dbReference type="EMBL" id="SACM01000004">
    <property type="protein sequence ID" value="RVT83865.1"/>
    <property type="molecule type" value="Genomic_DNA"/>
</dbReference>
<dbReference type="InterPro" id="IPR058163">
    <property type="entry name" value="LysR-type_TF_proteobact-type"/>
</dbReference>
<protein>
    <submittedName>
        <fullName evidence="7">LysR family transcriptional regulator</fullName>
    </submittedName>
</protein>
<evidence type="ECO:0000259" key="6">
    <source>
        <dbReference type="PROSITE" id="PS50931"/>
    </source>
</evidence>
<sequence length="334" mass="35773">MAKQRSTPEVQSVSLAEPSAPHQREARKAAMPERIARLSAQSFDWVLLRSFLAIHRAGSMAAAARSLGAQQSTLSRHLAELEAQLGAPLFERTGRGLHATAAAHTVARYAQDMEALAHQMALSLTAQSAALRGTVRVSASEIFAAHVLPPIVSDLVARHPGLEIELVATDEVPSLLHRATDIALRFSRPTDLNVVARQVGAVPIVALAHARYLQAMGTPQAPADLLQHRLLGIEQDTVMLPALQALGVPLNAAHFRVRTNDKAVCTQLIAAGAGIGFAARLLLGVYPDLRQVLPTLALPTLTCWLTTHTEIASSPLIRVVYDEIAERVGRLLAA</sequence>
<evidence type="ECO:0000256" key="3">
    <source>
        <dbReference type="ARBA" id="ARBA00023125"/>
    </source>
</evidence>
<evidence type="ECO:0000256" key="4">
    <source>
        <dbReference type="ARBA" id="ARBA00023163"/>
    </source>
</evidence>
<feature type="compositionally biased region" description="Polar residues" evidence="5">
    <location>
        <begin position="1"/>
        <end position="14"/>
    </location>
</feature>
<keyword evidence="4" id="KW-0804">Transcription</keyword>
<accession>A0A437LEJ6</accession>
<comment type="caution">
    <text evidence="7">The sequence shown here is derived from an EMBL/GenBank/DDBJ whole genome shotgun (WGS) entry which is preliminary data.</text>
</comment>
<evidence type="ECO:0000256" key="1">
    <source>
        <dbReference type="ARBA" id="ARBA00009437"/>
    </source>
</evidence>
<dbReference type="Pfam" id="PF03466">
    <property type="entry name" value="LysR_substrate"/>
    <property type="match status" value="1"/>
</dbReference>
<reference evidence="7 8" key="1">
    <citation type="submission" date="2019-01" db="EMBL/GenBank/DDBJ databases">
        <authorList>
            <person name="Chen W.-M."/>
        </authorList>
    </citation>
    <scope>NUCLEOTIDE SEQUENCE [LARGE SCALE GENOMIC DNA]</scope>
    <source>
        <strain evidence="7 8">CCP-18</strain>
    </source>
</reference>
<name>A0A437LEJ6_9BURK</name>
<dbReference type="PANTHER" id="PTHR30537">
    <property type="entry name" value="HTH-TYPE TRANSCRIPTIONAL REGULATOR"/>
    <property type="match status" value="1"/>
</dbReference>
<dbReference type="SUPFAM" id="SSF46785">
    <property type="entry name" value="Winged helix' DNA-binding domain"/>
    <property type="match status" value="1"/>
</dbReference>
<organism evidence="7 8">
    <name type="scientific">Inhella crocodyli</name>
    <dbReference type="NCBI Taxonomy" id="2499851"/>
    <lineage>
        <taxon>Bacteria</taxon>
        <taxon>Pseudomonadati</taxon>
        <taxon>Pseudomonadota</taxon>
        <taxon>Betaproteobacteria</taxon>
        <taxon>Burkholderiales</taxon>
        <taxon>Sphaerotilaceae</taxon>
        <taxon>Inhella</taxon>
    </lineage>
</organism>
<keyword evidence="2" id="KW-0805">Transcription regulation</keyword>
<dbReference type="PRINTS" id="PR00039">
    <property type="entry name" value="HTHLYSR"/>
</dbReference>
<evidence type="ECO:0000256" key="2">
    <source>
        <dbReference type="ARBA" id="ARBA00023015"/>
    </source>
</evidence>
<evidence type="ECO:0000256" key="5">
    <source>
        <dbReference type="SAM" id="MobiDB-lite"/>
    </source>
</evidence>
<evidence type="ECO:0000313" key="7">
    <source>
        <dbReference type="EMBL" id="RVT83865.1"/>
    </source>
</evidence>
<gene>
    <name evidence="7" type="ORF">EOD73_14995</name>
</gene>
<dbReference type="GO" id="GO:0043565">
    <property type="term" value="F:sequence-specific DNA binding"/>
    <property type="evidence" value="ECO:0007669"/>
    <property type="project" value="TreeGrafter"/>
</dbReference>
<proteinExistence type="inferred from homology"/>
<dbReference type="InterPro" id="IPR036388">
    <property type="entry name" value="WH-like_DNA-bd_sf"/>
</dbReference>
<dbReference type="GO" id="GO:0003700">
    <property type="term" value="F:DNA-binding transcription factor activity"/>
    <property type="evidence" value="ECO:0007669"/>
    <property type="project" value="InterPro"/>
</dbReference>
<evidence type="ECO:0000313" key="8">
    <source>
        <dbReference type="Proteomes" id="UP000288587"/>
    </source>
</evidence>
<dbReference type="SUPFAM" id="SSF53850">
    <property type="entry name" value="Periplasmic binding protein-like II"/>
    <property type="match status" value="1"/>
</dbReference>
<keyword evidence="8" id="KW-1185">Reference proteome</keyword>
<dbReference type="Gene3D" id="1.10.10.10">
    <property type="entry name" value="Winged helix-like DNA-binding domain superfamily/Winged helix DNA-binding domain"/>
    <property type="match status" value="1"/>
</dbReference>
<dbReference type="AlphaFoldDB" id="A0A437LEJ6"/>
<keyword evidence="3" id="KW-0238">DNA-binding</keyword>
<dbReference type="InterPro" id="IPR000847">
    <property type="entry name" value="LysR_HTH_N"/>
</dbReference>
<dbReference type="Gene3D" id="3.40.190.290">
    <property type="match status" value="1"/>
</dbReference>
<feature type="region of interest" description="Disordered" evidence="5">
    <location>
        <begin position="1"/>
        <end position="28"/>
    </location>
</feature>